<feature type="active site" description="Proton donor" evidence="11">
    <location>
        <position position="234"/>
    </location>
</feature>
<evidence type="ECO:0000256" key="11">
    <source>
        <dbReference type="HAMAP-Rule" id="MF_01838"/>
    </source>
</evidence>
<evidence type="ECO:0000313" key="15">
    <source>
        <dbReference type="EMBL" id="SHI90764.1"/>
    </source>
</evidence>
<dbReference type="Proteomes" id="UP000184231">
    <property type="component" value="Unassembled WGS sequence"/>
</dbReference>
<dbReference type="InterPro" id="IPR050048">
    <property type="entry name" value="FabV-like_NADH_b"/>
</dbReference>
<evidence type="ECO:0000259" key="14">
    <source>
        <dbReference type="Pfam" id="PF12242"/>
    </source>
</evidence>
<evidence type="ECO:0000256" key="6">
    <source>
        <dbReference type="ARBA" id="ARBA00023098"/>
    </source>
</evidence>
<dbReference type="Pfam" id="PF07055">
    <property type="entry name" value="Eno-Rase_FAD_bd"/>
    <property type="match status" value="1"/>
</dbReference>
<evidence type="ECO:0000256" key="8">
    <source>
        <dbReference type="ARBA" id="ARBA00048302"/>
    </source>
</evidence>
<feature type="binding site" evidence="11">
    <location>
        <begin position="272"/>
        <end position="274"/>
    </location>
    <ligand>
        <name>NAD(+)</name>
        <dbReference type="ChEBI" id="CHEBI:57540"/>
    </ligand>
</feature>
<evidence type="ECO:0000313" key="16">
    <source>
        <dbReference type="Proteomes" id="UP000184231"/>
    </source>
</evidence>
<dbReference type="GO" id="GO:0006633">
    <property type="term" value="P:fatty acid biosynthetic process"/>
    <property type="evidence" value="ECO:0007669"/>
    <property type="project" value="UniProtKB-UniRule"/>
</dbReference>
<evidence type="ECO:0000256" key="1">
    <source>
        <dbReference type="ARBA" id="ARBA00011245"/>
    </source>
</evidence>
<dbReference type="STRING" id="558155.SAMN04487911_107112"/>
<comment type="pathway">
    <text evidence="11">Lipid metabolism; fatty acid biosynthesis.</text>
</comment>
<dbReference type="GO" id="GO:0004318">
    <property type="term" value="F:enoyl-[acyl-carrier-protein] reductase (NADH) activity"/>
    <property type="evidence" value="ECO:0007669"/>
    <property type="project" value="UniProtKB-UniRule"/>
</dbReference>
<dbReference type="NCBIfam" id="NF010177">
    <property type="entry name" value="PRK13656.1"/>
    <property type="match status" value="1"/>
</dbReference>
<reference evidence="15 16" key="1">
    <citation type="submission" date="2016-11" db="EMBL/GenBank/DDBJ databases">
        <authorList>
            <person name="Jaros S."/>
            <person name="Januszkiewicz K."/>
            <person name="Wedrychowicz H."/>
        </authorList>
    </citation>
    <scope>NUCLEOTIDE SEQUENCE [LARGE SCALE GENOMIC DNA]</scope>
    <source>
        <strain evidence="15 16">CGMCC 1.8863</strain>
    </source>
</reference>
<feature type="binding site" evidence="11">
    <location>
        <position position="243"/>
    </location>
    <ligand>
        <name>NAD(+)</name>
        <dbReference type="ChEBI" id="CHEBI:57540"/>
    </ligand>
</feature>
<sequence length="395" mass="43274">MIIEPRTRGFICLTAHPKGCEQNVINQIDYIKSKGAIDGPKKVLVIGASTGFGLASRITSAFGANASTIGVYFEKPPSEGRPASPGWYNTAAFETQAHKEGLYAKSINGDAFSNEIKRQTLDLIKEDLGQVDLVIYSLASPVRTHPDTGVKYKSVLKPIGDTFQNKTVDFHTGKVTEVSIAPAEGDDIENTVAVMGGEDWKMWIDALKAEGLLAPDFNTVAYSYIGPSLTEAVYRKGTIGRAKDHLEATAFDITDTLKDVNGKAYVSVNKALVTQASSAIPVIPLYISLLYKVMKEMGIHEGCIEQIQRLFSDRLYADTIATDEQGRIRIDDWEMRDDVQAKVAELWEEATTETLPEIGDLKGYDTDFFNLFGFKVPGVDYDADVNEVVAIPGLQ</sequence>
<feature type="site" description="Plays an important role in discriminating NADH against NADPH" evidence="11">
    <location>
        <position position="74"/>
    </location>
</feature>
<feature type="domain" description="Trans-2-enoyl-CoA reductase-like NAD(P)H binding" evidence="14">
    <location>
        <begin position="2"/>
        <end position="79"/>
    </location>
</feature>
<feature type="binding site" evidence="11">
    <location>
        <begin position="138"/>
        <end position="139"/>
    </location>
    <ligand>
        <name>NAD(+)</name>
        <dbReference type="ChEBI" id="CHEBI:57540"/>
    </ligand>
</feature>
<dbReference type="InterPro" id="IPR010758">
    <property type="entry name" value="Trans-2-enoyl-CoA_reductase"/>
</dbReference>
<feature type="domain" description="Trans-2-enoyl-CoA reductase catalytic" evidence="13">
    <location>
        <begin position="81"/>
        <end position="316"/>
    </location>
</feature>
<dbReference type="InterPro" id="IPR024906">
    <property type="entry name" value="Eno_Rdtase_FAD-bd_dom"/>
</dbReference>
<organism evidence="15 16">
    <name type="scientific">Arenibacter nanhaiticus</name>
    <dbReference type="NCBI Taxonomy" id="558155"/>
    <lineage>
        <taxon>Bacteria</taxon>
        <taxon>Pseudomonadati</taxon>
        <taxon>Bacteroidota</taxon>
        <taxon>Flavobacteriia</taxon>
        <taxon>Flavobacteriales</taxon>
        <taxon>Flavobacteriaceae</taxon>
        <taxon>Arenibacter</taxon>
    </lineage>
</organism>
<comment type="catalytic activity">
    <reaction evidence="8">
        <text>a 2,3-saturated acyl-CoA + NAD(+) = a (2E)-enoyl-CoA + NADH + H(+)</text>
        <dbReference type="Rhea" id="RHEA:18177"/>
        <dbReference type="ChEBI" id="CHEBI:15378"/>
        <dbReference type="ChEBI" id="CHEBI:57540"/>
        <dbReference type="ChEBI" id="CHEBI:57945"/>
        <dbReference type="ChEBI" id="CHEBI:58856"/>
        <dbReference type="ChEBI" id="CHEBI:65111"/>
        <dbReference type="EC" id="1.3.1.44"/>
    </reaction>
</comment>
<dbReference type="GO" id="GO:0050343">
    <property type="term" value="F:trans-2-enoyl-CoA reductase (NADH) activity"/>
    <property type="evidence" value="ECO:0007669"/>
    <property type="project" value="UniProtKB-EC"/>
</dbReference>
<proteinExistence type="inferred from homology"/>
<keyword evidence="6 11" id="KW-0443">Lipid metabolism</keyword>
<evidence type="ECO:0000259" key="13">
    <source>
        <dbReference type="Pfam" id="PF12241"/>
    </source>
</evidence>
<dbReference type="NCBIfam" id="NF043048">
    <property type="entry name" value="EnoyACPredFabV"/>
    <property type="match status" value="1"/>
</dbReference>
<protein>
    <recommendedName>
        <fullName evidence="11">Enoyl-[acyl-carrier-protein] reductase [NADH]</fullName>
        <shortName evidence="11">ENR</shortName>
        <ecNumber evidence="11">1.3.1.9</ecNumber>
    </recommendedName>
</protein>
<keyword evidence="5 11" id="KW-0520">NAD</keyword>
<feature type="binding site" evidence="11">
    <location>
        <position position="224"/>
    </location>
    <ligand>
        <name>substrate</name>
    </ligand>
</feature>
<feature type="domain" description="Enoyl reductase FAD binding" evidence="12">
    <location>
        <begin position="322"/>
        <end position="385"/>
    </location>
</feature>
<dbReference type="OrthoDB" id="9802260at2"/>
<evidence type="ECO:0000256" key="4">
    <source>
        <dbReference type="ARBA" id="ARBA00023002"/>
    </source>
</evidence>
<dbReference type="PANTHER" id="PTHR37480">
    <property type="entry name" value="ENOYL-[ACYL-CARRIER-PROTEIN] REDUCTASE [NADH]"/>
    <property type="match status" value="1"/>
</dbReference>
<feature type="binding site" evidence="11">
    <location>
        <begin position="47"/>
        <end position="52"/>
    </location>
    <ligand>
        <name>NAD(+)</name>
        <dbReference type="ChEBI" id="CHEBI:57540"/>
    </ligand>
</feature>
<keyword evidence="16" id="KW-1185">Reference proteome</keyword>
<dbReference type="Gene3D" id="3.40.50.720">
    <property type="entry name" value="NAD(P)-binding Rossmann-like Domain"/>
    <property type="match status" value="1"/>
</dbReference>
<comment type="catalytic activity">
    <reaction evidence="9 11">
        <text>a 2,3-saturated acyl-[ACP] + NAD(+) = a (2E)-enoyl-[ACP] + NADH + H(+)</text>
        <dbReference type="Rhea" id="RHEA:10240"/>
        <dbReference type="Rhea" id="RHEA-COMP:9925"/>
        <dbReference type="Rhea" id="RHEA-COMP:9926"/>
        <dbReference type="ChEBI" id="CHEBI:15378"/>
        <dbReference type="ChEBI" id="CHEBI:57540"/>
        <dbReference type="ChEBI" id="CHEBI:57945"/>
        <dbReference type="ChEBI" id="CHEBI:78784"/>
        <dbReference type="ChEBI" id="CHEBI:78785"/>
        <dbReference type="EC" id="1.3.1.9"/>
    </reaction>
</comment>
<name>A0A1M6EZ66_9FLAO</name>
<evidence type="ECO:0000256" key="7">
    <source>
        <dbReference type="ARBA" id="ARBA00023160"/>
    </source>
</evidence>
<dbReference type="FunFam" id="3.40.50.720:FF:000221">
    <property type="entry name" value="Enoyl-[acyl-carrier-protein] reductase [NADH]"/>
    <property type="match status" value="1"/>
</dbReference>
<dbReference type="AlphaFoldDB" id="A0A1M6EZ66"/>
<evidence type="ECO:0000256" key="2">
    <source>
        <dbReference type="ARBA" id="ARBA00022516"/>
    </source>
</evidence>
<accession>A0A1M6EZ66</accession>
<evidence type="ECO:0000256" key="3">
    <source>
        <dbReference type="ARBA" id="ARBA00022832"/>
    </source>
</evidence>
<feature type="binding site" evidence="11">
    <location>
        <begin position="73"/>
        <end position="74"/>
    </location>
    <ligand>
        <name>NAD(+)</name>
        <dbReference type="ChEBI" id="CHEBI:57540"/>
    </ligand>
</feature>
<dbReference type="EMBL" id="FQYX01000007">
    <property type="protein sequence ID" value="SHI90764.1"/>
    <property type="molecule type" value="Genomic_DNA"/>
</dbReference>
<dbReference type="HAMAP" id="MF_01838">
    <property type="entry name" value="FabV_reductase"/>
    <property type="match status" value="1"/>
</dbReference>
<dbReference type="GO" id="GO:0051287">
    <property type="term" value="F:NAD binding"/>
    <property type="evidence" value="ECO:0007669"/>
    <property type="project" value="UniProtKB-UniRule"/>
</dbReference>
<dbReference type="Pfam" id="PF12241">
    <property type="entry name" value="Enoyl_reductase"/>
    <property type="match status" value="1"/>
</dbReference>
<dbReference type="InterPro" id="IPR024910">
    <property type="entry name" value="Enoyl-CoA_Rdtase_cat_dom"/>
</dbReference>
<dbReference type="PANTHER" id="PTHR37480:SF1">
    <property type="entry name" value="ENOYL-[ACYL-CARRIER-PROTEIN] REDUCTASE [NADH]"/>
    <property type="match status" value="1"/>
</dbReference>
<gene>
    <name evidence="11" type="primary">fabV</name>
    <name evidence="15" type="ORF">SAMN04487911_107112</name>
</gene>
<evidence type="ECO:0000256" key="10">
    <source>
        <dbReference type="ARBA" id="ARBA00060887"/>
    </source>
</evidence>
<feature type="binding site" evidence="11">
    <location>
        <begin position="110"/>
        <end position="111"/>
    </location>
    <ligand>
        <name>NAD(+)</name>
        <dbReference type="ChEBI" id="CHEBI:57540"/>
    </ligand>
</feature>
<keyword evidence="7 11" id="KW-0275">Fatty acid biosynthesis</keyword>
<comment type="subunit">
    <text evidence="1 11">Monomer.</text>
</comment>
<dbReference type="RefSeq" id="WP_072763960.1">
    <property type="nucleotide sequence ID" value="NZ_FQYX01000007.1"/>
</dbReference>
<dbReference type="UniPathway" id="UPA00094"/>
<keyword evidence="4 11" id="KW-0560">Oxidoreductase</keyword>
<comment type="function">
    <text evidence="11">Involved in the final reduction of the elongation cycle of fatty acid synthesis (FAS II). Catalyzes the reduction of a carbon-carbon double bond in an enoyl moiety that is covalently linked to an acyl carrier protein (ACP).</text>
</comment>
<dbReference type="Pfam" id="PF12242">
    <property type="entry name" value="Eno-Rase_NADH_b"/>
    <property type="match status" value="1"/>
</dbReference>
<evidence type="ECO:0000256" key="9">
    <source>
        <dbReference type="ARBA" id="ARBA00048572"/>
    </source>
</evidence>
<evidence type="ECO:0000259" key="12">
    <source>
        <dbReference type="Pfam" id="PF07055"/>
    </source>
</evidence>
<evidence type="ECO:0000256" key="5">
    <source>
        <dbReference type="ARBA" id="ARBA00023027"/>
    </source>
</evidence>
<dbReference type="EC" id="1.3.1.9" evidence="11"/>
<keyword evidence="3 11" id="KW-0276">Fatty acid metabolism</keyword>
<keyword evidence="2 11" id="KW-0444">Lipid biosynthesis</keyword>
<comment type="similarity">
    <text evidence="10 11">Belongs to the TER reductase family.</text>
</comment>